<feature type="transmembrane region" description="Helical" evidence="14">
    <location>
        <begin position="107"/>
        <end position="133"/>
    </location>
</feature>
<evidence type="ECO:0000256" key="12">
    <source>
        <dbReference type="ARBA" id="ARBA00023303"/>
    </source>
</evidence>
<evidence type="ECO:0000256" key="14">
    <source>
        <dbReference type="SAM" id="Phobius"/>
    </source>
</evidence>
<keyword evidence="15" id="KW-0732">Signal</keyword>
<evidence type="ECO:0000256" key="9">
    <source>
        <dbReference type="ARBA" id="ARBA00023136"/>
    </source>
</evidence>
<dbReference type="GO" id="GO:0015280">
    <property type="term" value="F:ligand-gated sodium channel activity"/>
    <property type="evidence" value="ECO:0007669"/>
    <property type="project" value="TreeGrafter"/>
</dbReference>
<keyword evidence="5 13" id="KW-0812">Transmembrane</keyword>
<name>A0AAD4R7P3_9BILA</name>
<evidence type="ECO:0000256" key="8">
    <source>
        <dbReference type="ARBA" id="ARBA00023065"/>
    </source>
</evidence>
<evidence type="ECO:0000256" key="1">
    <source>
        <dbReference type="ARBA" id="ARBA00004141"/>
    </source>
</evidence>
<evidence type="ECO:0000256" key="5">
    <source>
        <dbReference type="ARBA" id="ARBA00022692"/>
    </source>
</evidence>
<keyword evidence="10" id="KW-0325">Glycoprotein</keyword>
<dbReference type="InterPro" id="IPR001873">
    <property type="entry name" value="ENaC"/>
</dbReference>
<organism evidence="16 17">
    <name type="scientific">Ditylenchus destructor</name>
    <dbReference type="NCBI Taxonomy" id="166010"/>
    <lineage>
        <taxon>Eukaryota</taxon>
        <taxon>Metazoa</taxon>
        <taxon>Ecdysozoa</taxon>
        <taxon>Nematoda</taxon>
        <taxon>Chromadorea</taxon>
        <taxon>Rhabditida</taxon>
        <taxon>Tylenchina</taxon>
        <taxon>Tylenchomorpha</taxon>
        <taxon>Sphaerularioidea</taxon>
        <taxon>Anguinidae</taxon>
        <taxon>Anguininae</taxon>
        <taxon>Ditylenchus</taxon>
    </lineage>
</organism>
<keyword evidence="8 13" id="KW-0406">Ion transport</keyword>
<evidence type="ECO:0000256" key="10">
    <source>
        <dbReference type="ARBA" id="ARBA00023180"/>
    </source>
</evidence>
<reference evidence="16" key="1">
    <citation type="submission" date="2022-01" db="EMBL/GenBank/DDBJ databases">
        <title>Genome Sequence Resource for Two Populations of Ditylenchus destructor, the Migratory Endoparasitic Phytonematode.</title>
        <authorList>
            <person name="Zhang H."/>
            <person name="Lin R."/>
            <person name="Xie B."/>
        </authorList>
    </citation>
    <scope>NUCLEOTIDE SEQUENCE</scope>
    <source>
        <strain evidence="16">BazhouSP</strain>
    </source>
</reference>
<keyword evidence="17" id="KW-1185">Reference proteome</keyword>
<comment type="subcellular location">
    <subcellularLocation>
        <location evidence="1">Membrane</location>
        <topology evidence="1">Multi-pass membrane protein</topology>
    </subcellularLocation>
</comment>
<keyword evidence="12 13" id="KW-0407">Ion channel</keyword>
<evidence type="ECO:0000256" key="6">
    <source>
        <dbReference type="ARBA" id="ARBA00022989"/>
    </source>
</evidence>
<sequence length="179" mass="20452">MRTLLGMSMTIVNVHLLATISSFSSQSYYQISASIAKWPARAYMLPECAASNQVKSPYWSNAAECMEFYKSNTLLMDVYFETTSKEVQKEFQGYKVLNFVADAGGTIGLWLGMSIVSVIEFLLFLFMLCRYFINRPAKVKIDPGFDYFASLQQQTQYADLYHLDDHEEETLPPPVQDSR</sequence>
<gene>
    <name evidence="16" type="ORF">DdX_04355</name>
</gene>
<comment type="caution">
    <text evidence="16">The sequence shown here is derived from an EMBL/GenBank/DDBJ whole genome shotgun (WGS) entry which is preliminary data.</text>
</comment>
<proteinExistence type="inferred from homology"/>
<evidence type="ECO:0000313" key="16">
    <source>
        <dbReference type="EMBL" id="KAI1722059.1"/>
    </source>
</evidence>
<dbReference type="Proteomes" id="UP001201812">
    <property type="component" value="Unassembled WGS sequence"/>
</dbReference>
<comment type="similarity">
    <text evidence="2 13">Belongs to the amiloride-sensitive sodium channel (TC 1.A.6) family.</text>
</comment>
<dbReference type="PRINTS" id="PR01078">
    <property type="entry name" value="AMINACHANNEL"/>
</dbReference>
<feature type="chain" id="PRO_5042088169" evidence="15">
    <location>
        <begin position="26"/>
        <end position="179"/>
    </location>
</feature>
<dbReference type="PANTHER" id="PTHR11690">
    <property type="entry name" value="AMILORIDE-SENSITIVE SODIUM CHANNEL-RELATED"/>
    <property type="match status" value="1"/>
</dbReference>
<dbReference type="AlphaFoldDB" id="A0AAD4R7P3"/>
<keyword evidence="9 14" id="KW-0472">Membrane</keyword>
<dbReference type="PANTHER" id="PTHR11690:SF248">
    <property type="entry name" value="PICKPOCKET 17, ISOFORM A"/>
    <property type="match status" value="1"/>
</dbReference>
<evidence type="ECO:0000256" key="13">
    <source>
        <dbReference type="RuleBase" id="RU000679"/>
    </source>
</evidence>
<evidence type="ECO:0000256" key="4">
    <source>
        <dbReference type="ARBA" id="ARBA00022461"/>
    </source>
</evidence>
<evidence type="ECO:0000256" key="7">
    <source>
        <dbReference type="ARBA" id="ARBA00023053"/>
    </source>
</evidence>
<accession>A0AAD4R7P3</accession>
<keyword evidence="4 13" id="KW-0894">Sodium channel</keyword>
<keyword evidence="7" id="KW-0915">Sodium</keyword>
<dbReference type="Pfam" id="PF00858">
    <property type="entry name" value="ASC"/>
    <property type="match status" value="1"/>
</dbReference>
<evidence type="ECO:0000256" key="2">
    <source>
        <dbReference type="ARBA" id="ARBA00007193"/>
    </source>
</evidence>
<evidence type="ECO:0000256" key="11">
    <source>
        <dbReference type="ARBA" id="ARBA00023201"/>
    </source>
</evidence>
<evidence type="ECO:0000256" key="3">
    <source>
        <dbReference type="ARBA" id="ARBA00022448"/>
    </source>
</evidence>
<evidence type="ECO:0000313" key="17">
    <source>
        <dbReference type="Proteomes" id="UP001201812"/>
    </source>
</evidence>
<keyword evidence="11 13" id="KW-0739">Sodium transport</keyword>
<keyword evidence="6 14" id="KW-1133">Transmembrane helix</keyword>
<keyword evidence="3 13" id="KW-0813">Transport</keyword>
<evidence type="ECO:0000256" key="15">
    <source>
        <dbReference type="SAM" id="SignalP"/>
    </source>
</evidence>
<dbReference type="Gene3D" id="1.10.287.770">
    <property type="entry name" value="YojJ-like"/>
    <property type="match status" value="1"/>
</dbReference>
<dbReference type="GO" id="GO:0005886">
    <property type="term" value="C:plasma membrane"/>
    <property type="evidence" value="ECO:0007669"/>
    <property type="project" value="TreeGrafter"/>
</dbReference>
<dbReference type="EMBL" id="JAKKPZ010000004">
    <property type="protein sequence ID" value="KAI1722059.1"/>
    <property type="molecule type" value="Genomic_DNA"/>
</dbReference>
<protein>
    <submittedName>
        <fullName evidence="16">Amiloride-sensitive sodium channel domain-containing protein</fullName>
    </submittedName>
</protein>
<feature type="signal peptide" evidence="15">
    <location>
        <begin position="1"/>
        <end position="25"/>
    </location>
</feature>